<dbReference type="Proteomes" id="UP000216225">
    <property type="component" value="Unassembled WGS sequence"/>
</dbReference>
<protein>
    <submittedName>
        <fullName evidence="3">DUF3149 domain-containing protein</fullName>
    </submittedName>
</protein>
<evidence type="ECO:0000313" key="4">
    <source>
        <dbReference type="Proteomes" id="UP000216225"/>
    </source>
</evidence>
<keyword evidence="1" id="KW-0812">Transmembrane</keyword>
<reference evidence="3 4" key="1">
    <citation type="submission" date="2018-09" db="EMBL/GenBank/DDBJ databases">
        <title>Genome comparison of Alicycliphilus sp. BQ1, a polyurethanolytic bacterium, with its closest phylogenetic relatives Alicycliphilus denitrificans BC and K601, unable to attack polyurethane.</title>
        <authorList>
            <person name="Loza-Tavera H."/>
            <person name="Lozano L."/>
            <person name="Cevallos M."/>
            <person name="Maya-Lucas O."/>
            <person name="Garcia-Mena J."/>
            <person name="Hernandez J."/>
        </authorList>
    </citation>
    <scope>NUCLEOTIDE SEQUENCE [LARGE SCALE GENOMIC DNA]</scope>
    <source>
        <strain evidence="3 4">BQ1</strain>
    </source>
</reference>
<organism evidence="3 4">
    <name type="scientific">Alicycliphilus denitrificans</name>
    <dbReference type="NCBI Taxonomy" id="179636"/>
    <lineage>
        <taxon>Bacteria</taxon>
        <taxon>Pseudomonadati</taxon>
        <taxon>Pseudomonadota</taxon>
        <taxon>Betaproteobacteria</taxon>
        <taxon>Burkholderiales</taxon>
        <taxon>Comamonadaceae</taxon>
        <taxon>Alicycliphilus</taxon>
    </lineage>
</organism>
<evidence type="ECO:0000313" key="2">
    <source>
        <dbReference type="EMBL" id="QKD45139.1"/>
    </source>
</evidence>
<evidence type="ECO:0000256" key="1">
    <source>
        <dbReference type="SAM" id="Phobius"/>
    </source>
</evidence>
<name>A0A3R7H101_9BURK</name>
<dbReference type="Pfam" id="PF11346">
    <property type="entry name" value="DUF3149"/>
    <property type="match status" value="1"/>
</dbReference>
<dbReference type="InterPro" id="IPR021494">
    <property type="entry name" value="DUF3149"/>
</dbReference>
<dbReference type="AlphaFoldDB" id="A0A3R7H101"/>
<keyword evidence="1" id="KW-0472">Membrane</keyword>
<dbReference type="Proteomes" id="UP000500755">
    <property type="component" value="Chromosome"/>
</dbReference>
<feature type="transmembrane region" description="Helical" evidence="1">
    <location>
        <begin position="12"/>
        <end position="35"/>
    </location>
</feature>
<dbReference type="EMBL" id="CP051298">
    <property type="protein sequence ID" value="QKD45139.1"/>
    <property type="molecule type" value="Genomic_DNA"/>
</dbReference>
<accession>A0A3R7H101</accession>
<dbReference type="EMBL" id="NKDB02000002">
    <property type="protein sequence ID" value="RKJ96392.1"/>
    <property type="molecule type" value="Genomic_DNA"/>
</dbReference>
<gene>
    <name evidence="3" type="ORF">CE154_010155</name>
    <name evidence="2" type="ORF">HF896_16660</name>
</gene>
<evidence type="ECO:0000313" key="3">
    <source>
        <dbReference type="EMBL" id="RKJ96392.1"/>
    </source>
</evidence>
<evidence type="ECO:0000313" key="5">
    <source>
        <dbReference type="Proteomes" id="UP000500755"/>
    </source>
</evidence>
<dbReference type="RefSeq" id="WP_013520066.1">
    <property type="nucleotide sequence ID" value="NZ_AP024172.1"/>
</dbReference>
<proteinExistence type="predicted"/>
<reference evidence="2 5" key="2">
    <citation type="submission" date="2020-05" db="EMBL/GenBank/DDBJ databases">
        <title>Complete genome sequence of Alicycliphilus denitrificans DP3.</title>
        <authorList>
            <person name="Chen X."/>
        </authorList>
    </citation>
    <scope>NUCLEOTIDE SEQUENCE [LARGE SCALE GENOMIC DNA]</scope>
    <source>
        <strain evidence="2 5">DP3</strain>
    </source>
</reference>
<keyword evidence="1" id="KW-1133">Transmembrane helix</keyword>
<sequence length="47" mass="5254">MQLLKQLFTTDVGLFSAVGIGFMLCMLGFFVWLFTRNDAPKAGDKQP</sequence>